<dbReference type="InterPro" id="IPR009332">
    <property type="entry name" value="Med22"/>
</dbReference>
<dbReference type="EMBL" id="CADEPM010000004">
    <property type="protein sequence ID" value="CAB3404801.1"/>
    <property type="molecule type" value="Genomic_DNA"/>
</dbReference>
<accession>A0A8S1F2M3</accession>
<gene>
    <name evidence="9" type="ORF">CBOVIS_LOCUS7075</name>
</gene>
<dbReference type="PANTHER" id="PTHR12434:SF6">
    <property type="entry name" value="MEDIATOR OF RNA POLYMERASE II TRANSCRIPTION SUBUNIT 22"/>
    <property type="match status" value="1"/>
</dbReference>
<evidence type="ECO:0000256" key="3">
    <source>
        <dbReference type="ARBA" id="ARBA00019695"/>
    </source>
</evidence>
<evidence type="ECO:0000313" key="9">
    <source>
        <dbReference type="EMBL" id="CAB3404801.1"/>
    </source>
</evidence>
<comment type="subcellular location">
    <subcellularLocation>
        <location evidence="1">Nucleus</location>
    </subcellularLocation>
</comment>
<proteinExistence type="inferred from homology"/>
<dbReference type="PANTHER" id="PTHR12434">
    <property type="entry name" value="MEDIATOR OF RNA POLYMERASE II TRANSCRIPTION SUBUNIT 22"/>
    <property type="match status" value="1"/>
</dbReference>
<organism evidence="9 10">
    <name type="scientific">Caenorhabditis bovis</name>
    <dbReference type="NCBI Taxonomy" id="2654633"/>
    <lineage>
        <taxon>Eukaryota</taxon>
        <taxon>Metazoa</taxon>
        <taxon>Ecdysozoa</taxon>
        <taxon>Nematoda</taxon>
        <taxon>Chromadorea</taxon>
        <taxon>Rhabditida</taxon>
        <taxon>Rhabditina</taxon>
        <taxon>Rhabditomorpha</taxon>
        <taxon>Rhabditoidea</taxon>
        <taxon>Rhabditidae</taxon>
        <taxon>Peloderinae</taxon>
        <taxon>Caenorhabditis</taxon>
    </lineage>
</organism>
<keyword evidence="6" id="KW-0539">Nucleus</keyword>
<keyword evidence="4" id="KW-0805">Transcription regulation</keyword>
<keyword evidence="10" id="KW-1185">Reference proteome</keyword>
<dbReference type="Proteomes" id="UP000494206">
    <property type="component" value="Unassembled WGS sequence"/>
</dbReference>
<evidence type="ECO:0000256" key="2">
    <source>
        <dbReference type="ARBA" id="ARBA00005942"/>
    </source>
</evidence>
<dbReference type="OrthoDB" id="2017408at2759"/>
<evidence type="ECO:0000256" key="1">
    <source>
        <dbReference type="ARBA" id="ARBA00004123"/>
    </source>
</evidence>
<reference evidence="9 10" key="1">
    <citation type="submission" date="2020-04" db="EMBL/GenBank/DDBJ databases">
        <authorList>
            <person name="Laetsch R D."/>
            <person name="Stevens L."/>
            <person name="Kumar S."/>
            <person name="Blaxter L. M."/>
        </authorList>
    </citation>
    <scope>NUCLEOTIDE SEQUENCE [LARGE SCALE GENOMIC DNA]</scope>
</reference>
<evidence type="ECO:0000313" key="10">
    <source>
        <dbReference type="Proteomes" id="UP000494206"/>
    </source>
</evidence>
<evidence type="ECO:0000256" key="7">
    <source>
        <dbReference type="ARBA" id="ARBA00025687"/>
    </source>
</evidence>
<dbReference type="GO" id="GO:0016592">
    <property type="term" value="C:mediator complex"/>
    <property type="evidence" value="ECO:0007669"/>
    <property type="project" value="InterPro"/>
</dbReference>
<dbReference type="GO" id="GO:0006357">
    <property type="term" value="P:regulation of transcription by RNA polymerase II"/>
    <property type="evidence" value="ECO:0007669"/>
    <property type="project" value="InterPro"/>
</dbReference>
<evidence type="ECO:0000256" key="8">
    <source>
        <dbReference type="ARBA" id="ARBA00031962"/>
    </source>
</evidence>
<name>A0A8S1F2M3_9PELO</name>
<dbReference type="Pfam" id="PF06179">
    <property type="entry name" value="Med22"/>
    <property type="match status" value="1"/>
</dbReference>
<dbReference type="GO" id="GO:0003712">
    <property type="term" value="F:transcription coregulator activity"/>
    <property type="evidence" value="ECO:0007669"/>
    <property type="project" value="InterPro"/>
</dbReference>
<protein>
    <recommendedName>
        <fullName evidence="3">Mediator of RNA polymerase II transcription subunit 22</fullName>
    </recommendedName>
    <alternativeName>
        <fullName evidence="8">Mediator complex subunit 22</fullName>
    </alternativeName>
</protein>
<evidence type="ECO:0000256" key="4">
    <source>
        <dbReference type="ARBA" id="ARBA00023015"/>
    </source>
</evidence>
<sequence>MNPVQNTGGKKSRAVATKQLIIQEFKRRLRDNIKSLNDNFFHIVTAAKVNTDENSHKNLNGKMTEFYTTKNEMAVRAQLMVRASDELLKLTNDLKEFLILHDFNFLTHSIKTSEKNSEELQRQQTEVFQSLHFEINNMIYDLDQELAQNFQLRY</sequence>
<evidence type="ECO:0000256" key="6">
    <source>
        <dbReference type="ARBA" id="ARBA00023242"/>
    </source>
</evidence>
<comment type="caution">
    <text evidence="9">The sequence shown here is derived from an EMBL/GenBank/DDBJ whole genome shotgun (WGS) entry which is preliminary data.</text>
</comment>
<dbReference type="AlphaFoldDB" id="A0A8S1F2M3"/>
<comment type="similarity">
    <text evidence="2">Belongs to the Mediator complex subunit 22 family.</text>
</comment>
<keyword evidence="5" id="KW-0804">Transcription</keyword>
<evidence type="ECO:0000256" key="5">
    <source>
        <dbReference type="ARBA" id="ARBA00023163"/>
    </source>
</evidence>
<comment type="function">
    <text evidence="7">Component of the Mediator complex, a coactivator involved in the regulated transcription of nearly all RNA polymerase II-dependent genes. Mediator functions as a bridge to convey information from gene-specific regulatory proteins to the basal RNA polymerase II transcription machinery. Mediator is recruited to promoters by direct interactions with regulatory proteins and serves as a scaffold for the assembly of a functional preinitiation complex with RNA polymerase II and the general transcription factors.</text>
</comment>